<sequence length="346" mass="40122">MRKYTIDPEKLEAFKEHKKTYKKTPTLSNWLNDWLKHCIKPHCKPSTYTNYSSYIHKHIIPILGGYLLTELEPVMIQYFIKDQLDNGRINGKGGLSAKTVEEYRNMLNLALNKAVEDGYMSSNPCQFVQVSRERAEEVRTLSIEEQELIQENVIFKWKTASDVAILVAMHSGMRIGEVAGLQIRDIDLKRRLIYVKRSLNRFKDDDGKYSLRYGTPKSGCGRCVPMNDDLHAVLSVYMESMPSIYKKTEAPLFTNKSEKAMEPRLISYHFHKLMKKLDIEDVHFHCLRHTFATRALEADMNIKVCSTILGHASTQITTDIYTHVTPPQMAREMKKMNIHRLKENYA</sequence>
<dbReference type="InterPro" id="IPR050090">
    <property type="entry name" value="Tyrosine_recombinase_XerCD"/>
</dbReference>
<proteinExistence type="inferred from homology"/>
<comment type="similarity">
    <text evidence="2">Belongs to the 'phage' integrase family.</text>
</comment>
<dbReference type="Pfam" id="PF00589">
    <property type="entry name" value="Phage_integrase"/>
    <property type="match status" value="1"/>
</dbReference>
<evidence type="ECO:0000256" key="2">
    <source>
        <dbReference type="ARBA" id="ARBA00008857"/>
    </source>
</evidence>
<dbReference type="RefSeq" id="WP_117443520.1">
    <property type="nucleotide sequence ID" value="NZ_JAJFEN010000004.1"/>
</dbReference>
<dbReference type="CDD" id="cd01189">
    <property type="entry name" value="INT_ICEBs1_C_like"/>
    <property type="match status" value="1"/>
</dbReference>
<keyword evidence="5" id="KW-0233">DNA recombination</keyword>
<keyword evidence="4 6" id="KW-0238">DNA-binding</keyword>
<evidence type="ECO:0000313" key="9">
    <source>
        <dbReference type="EMBL" id="RGC14757.1"/>
    </source>
</evidence>
<comment type="function">
    <text evidence="1">Site-specific tyrosine recombinase, which acts by catalyzing the cutting and rejoining of the recombining DNA molecules.</text>
</comment>
<dbReference type="OrthoDB" id="111144at2"/>
<dbReference type="InterPro" id="IPR002104">
    <property type="entry name" value="Integrase_catalytic"/>
</dbReference>
<evidence type="ECO:0000313" key="10">
    <source>
        <dbReference type="Proteomes" id="UP000260025"/>
    </source>
</evidence>
<dbReference type="PANTHER" id="PTHR30349">
    <property type="entry name" value="PHAGE INTEGRASE-RELATED"/>
    <property type="match status" value="1"/>
</dbReference>
<dbReference type="InterPro" id="IPR044068">
    <property type="entry name" value="CB"/>
</dbReference>
<evidence type="ECO:0000256" key="1">
    <source>
        <dbReference type="ARBA" id="ARBA00003283"/>
    </source>
</evidence>
<accession>A0A3E2VUI5</accession>
<dbReference type="PROSITE" id="PS51900">
    <property type="entry name" value="CB"/>
    <property type="match status" value="1"/>
</dbReference>
<evidence type="ECO:0000256" key="4">
    <source>
        <dbReference type="ARBA" id="ARBA00023125"/>
    </source>
</evidence>
<evidence type="ECO:0000256" key="6">
    <source>
        <dbReference type="PROSITE-ProRule" id="PRU01248"/>
    </source>
</evidence>
<dbReference type="SUPFAM" id="SSF56349">
    <property type="entry name" value="DNA breaking-rejoining enzymes"/>
    <property type="match status" value="1"/>
</dbReference>
<comment type="caution">
    <text evidence="9">The sequence shown here is derived from an EMBL/GenBank/DDBJ whole genome shotgun (WGS) entry which is preliminary data.</text>
</comment>
<dbReference type="InterPro" id="IPR011010">
    <property type="entry name" value="DNA_brk_join_enz"/>
</dbReference>
<dbReference type="GO" id="GO:0003677">
    <property type="term" value="F:DNA binding"/>
    <property type="evidence" value="ECO:0007669"/>
    <property type="project" value="UniProtKB-UniRule"/>
</dbReference>
<evidence type="ECO:0000256" key="3">
    <source>
        <dbReference type="ARBA" id="ARBA00022908"/>
    </source>
</evidence>
<gene>
    <name evidence="9" type="ORF">DXA38_12820</name>
</gene>
<evidence type="ECO:0000259" key="8">
    <source>
        <dbReference type="PROSITE" id="PS51900"/>
    </source>
</evidence>
<name>A0A3E2VUI5_CLOIN</name>
<dbReference type="EMBL" id="QVEV01000018">
    <property type="protein sequence ID" value="RGC14757.1"/>
    <property type="molecule type" value="Genomic_DNA"/>
</dbReference>
<organism evidence="9 10">
    <name type="scientific">Clostridium innocuum</name>
    <dbReference type="NCBI Taxonomy" id="1522"/>
    <lineage>
        <taxon>Bacteria</taxon>
        <taxon>Bacillati</taxon>
        <taxon>Bacillota</taxon>
        <taxon>Clostridia</taxon>
        <taxon>Eubacteriales</taxon>
        <taxon>Clostridiaceae</taxon>
        <taxon>Clostridium</taxon>
    </lineage>
</organism>
<reference evidence="9 10" key="1">
    <citation type="submission" date="2018-08" db="EMBL/GenBank/DDBJ databases">
        <title>A genome reference for cultivated species of the human gut microbiota.</title>
        <authorList>
            <person name="Zou Y."/>
            <person name="Xue W."/>
            <person name="Luo G."/>
        </authorList>
    </citation>
    <scope>NUCLEOTIDE SEQUENCE [LARGE SCALE GENOMIC DNA]</scope>
    <source>
        <strain evidence="9 10">OF01-2LB</strain>
    </source>
</reference>
<dbReference type="PROSITE" id="PS51898">
    <property type="entry name" value="TYR_RECOMBINASE"/>
    <property type="match status" value="1"/>
</dbReference>
<protein>
    <submittedName>
        <fullName evidence="9">Site-specific integrase</fullName>
    </submittedName>
</protein>
<evidence type="ECO:0000259" key="7">
    <source>
        <dbReference type="PROSITE" id="PS51898"/>
    </source>
</evidence>
<dbReference type="Gene3D" id="1.10.443.10">
    <property type="entry name" value="Intergrase catalytic core"/>
    <property type="match status" value="1"/>
</dbReference>
<dbReference type="PANTHER" id="PTHR30349:SF91">
    <property type="entry name" value="INTA PROTEIN"/>
    <property type="match status" value="1"/>
</dbReference>
<dbReference type="GO" id="GO:0006310">
    <property type="term" value="P:DNA recombination"/>
    <property type="evidence" value="ECO:0007669"/>
    <property type="project" value="UniProtKB-KW"/>
</dbReference>
<dbReference type="InterPro" id="IPR010998">
    <property type="entry name" value="Integrase_recombinase_N"/>
</dbReference>
<dbReference type="Gene3D" id="1.10.150.130">
    <property type="match status" value="1"/>
</dbReference>
<dbReference type="GO" id="GO:0015074">
    <property type="term" value="P:DNA integration"/>
    <property type="evidence" value="ECO:0007669"/>
    <property type="project" value="UniProtKB-KW"/>
</dbReference>
<dbReference type="Proteomes" id="UP000260025">
    <property type="component" value="Unassembled WGS sequence"/>
</dbReference>
<feature type="domain" description="Core-binding (CB)" evidence="8">
    <location>
        <begin position="25"/>
        <end position="115"/>
    </location>
</feature>
<dbReference type="InterPro" id="IPR013762">
    <property type="entry name" value="Integrase-like_cat_sf"/>
</dbReference>
<feature type="domain" description="Tyr recombinase" evidence="7">
    <location>
        <begin position="136"/>
        <end position="334"/>
    </location>
</feature>
<evidence type="ECO:0000256" key="5">
    <source>
        <dbReference type="ARBA" id="ARBA00023172"/>
    </source>
</evidence>
<dbReference type="Pfam" id="PF14659">
    <property type="entry name" value="Phage_int_SAM_3"/>
    <property type="match status" value="1"/>
</dbReference>
<keyword evidence="3" id="KW-0229">DNA integration</keyword>
<dbReference type="InterPro" id="IPR004107">
    <property type="entry name" value="Integrase_SAM-like_N"/>
</dbReference>
<dbReference type="AlphaFoldDB" id="A0A3E2VUI5"/>